<keyword evidence="1" id="KW-0472">Membrane</keyword>
<evidence type="ECO:0000313" key="3">
    <source>
        <dbReference type="Proteomes" id="UP001299068"/>
    </source>
</evidence>
<comment type="caution">
    <text evidence="2">The sequence shown here is derived from an EMBL/GenBank/DDBJ whole genome shotgun (WGS) entry which is preliminary data.</text>
</comment>
<evidence type="ECO:0000313" key="2">
    <source>
        <dbReference type="EMBL" id="MBY0756341.1"/>
    </source>
</evidence>
<dbReference type="RefSeq" id="WP_221861596.1">
    <property type="nucleotide sequence ID" value="NZ_JAIKTU010000010.1"/>
</dbReference>
<evidence type="ECO:0008006" key="4">
    <source>
        <dbReference type="Google" id="ProtNLM"/>
    </source>
</evidence>
<proteinExistence type="predicted"/>
<keyword evidence="1" id="KW-0812">Transmembrane</keyword>
<reference evidence="2 3" key="1">
    <citation type="journal article" date="2021" name="Cell Host Microbe">
        <title>in vivo commensal control of Clostridioides difficile virulence.</title>
        <authorList>
            <person name="Girinathan B.P."/>
            <person name="Dibenedetto N."/>
            <person name="Worley J.N."/>
            <person name="Peltier J."/>
            <person name="Arrieta-Ortiz M.L."/>
            <person name="Rupa Christinal Immanuel S."/>
            <person name="Lavin R."/>
            <person name="Delaney M.L."/>
            <person name="Cummins C."/>
            <person name="Hoffmann M."/>
            <person name="Luo Y."/>
            <person name="Gonzalez-Escalona N."/>
            <person name="Allard M."/>
            <person name="Onderdonk A.B."/>
            <person name="Gerber G.K."/>
            <person name="Sonenshein A.L."/>
            <person name="Baliga N."/>
            <person name="Dupuy B."/>
            <person name="Bry L."/>
        </authorList>
    </citation>
    <scope>NUCLEOTIDE SEQUENCE [LARGE SCALE GENOMIC DNA]</scope>
    <source>
        <strain evidence="2 3">DSM 599</strain>
    </source>
</reference>
<feature type="transmembrane region" description="Helical" evidence="1">
    <location>
        <begin position="81"/>
        <end position="107"/>
    </location>
</feature>
<sequence>MIVCKKCGRANEDSCIICKDCGNTLTKSDIYEYNRSIEKIKLDRANKSKKKKTTKLVLSVIYLIVILGLLVLNIISNKESFTLIVTTMIMILSGYICITKPELIFIFTHLLSVKDINEDDMSDMYETLTIVLGYLIYTYAVINLILNYIEVA</sequence>
<feature type="transmembrane region" description="Helical" evidence="1">
    <location>
        <begin position="56"/>
        <end position="75"/>
    </location>
</feature>
<name>A0ABS7KZV1_CLOSR</name>
<evidence type="ECO:0000256" key="1">
    <source>
        <dbReference type="SAM" id="Phobius"/>
    </source>
</evidence>
<dbReference type="EMBL" id="JAIKTU010000010">
    <property type="protein sequence ID" value="MBY0756341.1"/>
    <property type="molecule type" value="Genomic_DNA"/>
</dbReference>
<gene>
    <name evidence="2" type="ORF">K5V21_12870</name>
</gene>
<organism evidence="2 3">
    <name type="scientific">Clostridium sardiniense</name>
    <name type="common">Clostridium absonum</name>
    <dbReference type="NCBI Taxonomy" id="29369"/>
    <lineage>
        <taxon>Bacteria</taxon>
        <taxon>Bacillati</taxon>
        <taxon>Bacillota</taxon>
        <taxon>Clostridia</taxon>
        <taxon>Eubacteriales</taxon>
        <taxon>Clostridiaceae</taxon>
        <taxon>Clostridium</taxon>
    </lineage>
</organism>
<keyword evidence="3" id="KW-1185">Reference proteome</keyword>
<protein>
    <recommendedName>
        <fullName evidence="4">Zinc ribbon domain-containing protein</fullName>
    </recommendedName>
</protein>
<keyword evidence="1" id="KW-1133">Transmembrane helix</keyword>
<feature type="transmembrane region" description="Helical" evidence="1">
    <location>
        <begin position="128"/>
        <end position="149"/>
    </location>
</feature>
<accession>A0ABS7KZV1</accession>
<dbReference type="Proteomes" id="UP001299068">
    <property type="component" value="Unassembled WGS sequence"/>
</dbReference>